<dbReference type="GO" id="GO:1990904">
    <property type="term" value="C:ribonucleoprotein complex"/>
    <property type="evidence" value="ECO:0007669"/>
    <property type="project" value="UniProtKB-KW"/>
</dbReference>
<evidence type="ECO:0000259" key="8">
    <source>
        <dbReference type="Pfam" id="PF01281"/>
    </source>
</evidence>
<evidence type="ECO:0000256" key="2">
    <source>
        <dbReference type="ARBA" id="ARBA00022730"/>
    </source>
</evidence>
<dbReference type="InterPro" id="IPR020069">
    <property type="entry name" value="Ribosomal_bL9_C"/>
</dbReference>
<dbReference type="InterPro" id="IPR020594">
    <property type="entry name" value="Ribosomal_bL9_bac/chp"/>
</dbReference>
<dbReference type="GO" id="GO:0006412">
    <property type="term" value="P:translation"/>
    <property type="evidence" value="ECO:0007669"/>
    <property type="project" value="UniProtKB-UniRule"/>
</dbReference>
<dbReference type="Proteomes" id="UP000178404">
    <property type="component" value="Unassembled WGS sequence"/>
</dbReference>
<dbReference type="InterPro" id="IPR000244">
    <property type="entry name" value="Ribosomal_bL9"/>
</dbReference>
<evidence type="ECO:0000259" key="9">
    <source>
        <dbReference type="Pfam" id="PF03948"/>
    </source>
</evidence>
<evidence type="ECO:0000256" key="5">
    <source>
        <dbReference type="ARBA" id="ARBA00023274"/>
    </source>
</evidence>
<dbReference type="AlphaFoldDB" id="A0A1G2TZE7"/>
<evidence type="ECO:0000313" key="11">
    <source>
        <dbReference type="Proteomes" id="UP000178404"/>
    </source>
</evidence>
<dbReference type="Gene3D" id="3.10.430.100">
    <property type="entry name" value="Ribosomal protein L9, C-terminal domain"/>
    <property type="match status" value="1"/>
</dbReference>
<keyword evidence="3 7" id="KW-0694">RNA-binding</keyword>
<dbReference type="InterPro" id="IPR036791">
    <property type="entry name" value="Ribosomal_bL9_C_sf"/>
</dbReference>
<dbReference type="Pfam" id="PF03948">
    <property type="entry name" value="Ribosomal_L9_C"/>
    <property type="match status" value="1"/>
</dbReference>
<dbReference type="GO" id="GO:0003735">
    <property type="term" value="F:structural constituent of ribosome"/>
    <property type="evidence" value="ECO:0007669"/>
    <property type="project" value="InterPro"/>
</dbReference>
<keyword evidence="5 7" id="KW-0687">Ribonucleoprotein</keyword>
<reference evidence="10 11" key="1">
    <citation type="journal article" date="2016" name="Nat. Commun.">
        <title>Thousands of microbial genomes shed light on interconnected biogeochemical processes in an aquifer system.</title>
        <authorList>
            <person name="Anantharaman K."/>
            <person name="Brown C.T."/>
            <person name="Hug L.A."/>
            <person name="Sharon I."/>
            <person name="Castelle C.J."/>
            <person name="Probst A.J."/>
            <person name="Thomas B.C."/>
            <person name="Singh A."/>
            <person name="Wilkins M.J."/>
            <person name="Karaoz U."/>
            <person name="Brodie E.L."/>
            <person name="Williams K.H."/>
            <person name="Hubbard S.S."/>
            <person name="Banfield J.F."/>
        </authorList>
    </citation>
    <scope>NUCLEOTIDE SEQUENCE [LARGE SCALE GENOMIC DNA]</scope>
</reference>
<dbReference type="GO" id="GO:0005840">
    <property type="term" value="C:ribosome"/>
    <property type="evidence" value="ECO:0007669"/>
    <property type="project" value="UniProtKB-KW"/>
</dbReference>
<comment type="similarity">
    <text evidence="1 7">Belongs to the bacterial ribosomal protein bL9 family.</text>
</comment>
<dbReference type="GO" id="GO:0019843">
    <property type="term" value="F:rRNA binding"/>
    <property type="evidence" value="ECO:0007669"/>
    <property type="project" value="UniProtKB-UniRule"/>
</dbReference>
<dbReference type="InterPro" id="IPR020070">
    <property type="entry name" value="Ribosomal_bL9_N"/>
</dbReference>
<feature type="domain" description="Ribosomal protein L9" evidence="8">
    <location>
        <begin position="1"/>
        <end position="46"/>
    </location>
</feature>
<evidence type="ECO:0000313" key="10">
    <source>
        <dbReference type="EMBL" id="OHB02647.1"/>
    </source>
</evidence>
<evidence type="ECO:0000256" key="7">
    <source>
        <dbReference type="HAMAP-Rule" id="MF_00503"/>
    </source>
</evidence>
<accession>A0A1G2TZE7</accession>
<comment type="caution">
    <text evidence="10">The sequence shown here is derived from an EMBL/GenBank/DDBJ whole genome shotgun (WGS) entry which is preliminary data.</text>
</comment>
<keyword evidence="4 7" id="KW-0689">Ribosomal protein</keyword>
<proteinExistence type="inferred from homology"/>
<feature type="domain" description="Large ribosomal subunit protein bL9 C-terminal" evidence="9">
    <location>
        <begin position="65"/>
        <end position="136"/>
    </location>
</feature>
<dbReference type="PANTHER" id="PTHR21368">
    <property type="entry name" value="50S RIBOSOMAL PROTEIN L9"/>
    <property type="match status" value="1"/>
</dbReference>
<name>A0A1G2TZE7_9BACT</name>
<dbReference type="NCBIfam" id="TIGR00158">
    <property type="entry name" value="L9"/>
    <property type="match status" value="1"/>
</dbReference>
<keyword evidence="2 7" id="KW-0699">rRNA-binding</keyword>
<comment type="function">
    <text evidence="7">Binds to the 23S rRNA.</text>
</comment>
<dbReference type="SUPFAM" id="SSF55653">
    <property type="entry name" value="Ribosomal protein L9 C-domain"/>
    <property type="match status" value="1"/>
</dbReference>
<sequence>MKVILKQDIKGVGRKYEIKEISDGYANNFLIPKKLAEFASKEAIKKAEILKSTVDAEKEVQEKLAEKQLEMLKEVVVTLKKKTNEKGHLFEQVHLTEVSNALKEQAKIEIEEKYLSVENPIKEIGEHLVLAQVGKNKGKFTLVVEA</sequence>
<evidence type="ECO:0000256" key="1">
    <source>
        <dbReference type="ARBA" id="ARBA00010605"/>
    </source>
</evidence>
<dbReference type="HAMAP" id="MF_00503">
    <property type="entry name" value="Ribosomal_bL9"/>
    <property type="match status" value="1"/>
</dbReference>
<dbReference type="Pfam" id="PF01281">
    <property type="entry name" value="Ribosomal_L9_N"/>
    <property type="match status" value="1"/>
</dbReference>
<dbReference type="SUPFAM" id="SSF55658">
    <property type="entry name" value="L9 N-domain-like"/>
    <property type="match status" value="1"/>
</dbReference>
<evidence type="ECO:0000256" key="6">
    <source>
        <dbReference type="ARBA" id="ARBA00035292"/>
    </source>
</evidence>
<dbReference type="Gene3D" id="3.40.5.10">
    <property type="entry name" value="Ribosomal protein L9, N-terminal domain"/>
    <property type="match status" value="1"/>
</dbReference>
<organism evidence="10 11">
    <name type="scientific">Candidatus Zambryskibacteria bacterium RIFCSPLOWO2_01_FULL_35_19</name>
    <dbReference type="NCBI Taxonomy" id="1802757"/>
    <lineage>
        <taxon>Bacteria</taxon>
        <taxon>Candidatus Zambryskiibacteriota</taxon>
    </lineage>
</organism>
<dbReference type="EMBL" id="MHWA01000001">
    <property type="protein sequence ID" value="OHB02647.1"/>
    <property type="molecule type" value="Genomic_DNA"/>
</dbReference>
<dbReference type="InterPro" id="IPR036935">
    <property type="entry name" value="Ribosomal_bL9_N_sf"/>
</dbReference>
<protein>
    <recommendedName>
        <fullName evidence="6 7">Large ribosomal subunit protein bL9</fullName>
    </recommendedName>
</protein>
<dbReference type="InterPro" id="IPR009027">
    <property type="entry name" value="Ribosomal_bL9/RNase_H1_N"/>
</dbReference>
<evidence type="ECO:0000256" key="4">
    <source>
        <dbReference type="ARBA" id="ARBA00022980"/>
    </source>
</evidence>
<gene>
    <name evidence="7" type="primary">rplI</name>
    <name evidence="10" type="ORF">A3A90_01815</name>
</gene>
<evidence type="ECO:0000256" key="3">
    <source>
        <dbReference type="ARBA" id="ARBA00022884"/>
    </source>
</evidence>